<comment type="subcellular location">
    <subcellularLocation>
        <location evidence="1">Cell outer membrane</location>
        <topology evidence="1">Multi-pass membrane protein</topology>
    </subcellularLocation>
</comment>
<dbReference type="STRING" id="89524.SAMN05444370_1288"/>
<evidence type="ECO:0000313" key="9">
    <source>
        <dbReference type="EMBL" id="SEB00445.1"/>
    </source>
</evidence>
<evidence type="ECO:0000256" key="6">
    <source>
        <dbReference type="ARBA" id="ARBA00023136"/>
    </source>
</evidence>
<proteinExistence type="inferred from homology"/>
<dbReference type="PANTHER" id="PTHR35093">
    <property type="entry name" value="OUTER MEMBRANE PROTEIN NMB0088-RELATED"/>
    <property type="match status" value="1"/>
</dbReference>
<evidence type="ECO:0000256" key="5">
    <source>
        <dbReference type="ARBA" id="ARBA00022729"/>
    </source>
</evidence>
<protein>
    <submittedName>
        <fullName evidence="9">Long-chain fatty acid transport protein</fullName>
    </submittedName>
</protein>
<dbReference type="EMBL" id="FNQM01000028">
    <property type="protein sequence ID" value="SEB00445.1"/>
    <property type="molecule type" value="Genomic_DNA"/>
</dbReference>
<keyword evidence="4" id="KW-0812">Transmembrane</keyword>
<accession>A0A1H4FT23</accession>
<keyword evidence="5 8" id="KW-0732">Signal</keyword>
<keyword evidence="7" id="KW-0998">Cell outer membrane</keyword>
<dbReference type="InterPro" id="IPR005017">
    <property type="entry name" value="OMPP1/FadL/TodX"/>
</dbReference>
<organism evidence="9 10">
    <name type="scientific">Rubrimonas cliftonensis</name>
    <dbReference type="NCBI Taxonomy" id="89524"/>
    <lineage>
        <taxon>Bacteria</taxon>
        <taxon>Pseudomonadati</taxon>
        <taxon>Pseudomonadota</taxon>
        <taxon>Alphaproteobacteria</taxon>
        <taxon>Rhodobacterales</taxon>
        <taxon>Paracoccaceae</taxon>
        <taxon>Rubrimonas</taxon>
    </lineage>
</organism>
<dbReference type="Gene3D" id="2.40.160.60">
    <property type="entry name" value="Outer membrane protein transport protein (OMPP1/FadL/TodX)"/>
    <property type="match status" value="1"/>
</dbReference>
<feature type="signal peptide" evidence="8">
    <location>
        <begin position="1"/>
        <end position="20"/>
    </location>
</feature>
<name>A0A1H4FT23_9RHOB</name>
<dbReference type="GO" id="GO:0009279">
    <property type="term" value="C:cell outer membrane"/>
    <property type="evidence" value="ECO:0007669"/>
    <property type="project" value="UniProtKB-SubCell"/>
</dbReference>
<dbReference type="AlphaFoldDB" id="A0A1H4FT23"/>
<dbReference type="GO" id="GO:0015483">
    <property type="term" value="F:long-chain fatty acid transporting porin activity"/>
    <property type="evidence" value="ECO:0007669"/>
    <property type="project" value="TreeGrafter"/>
</dbReference>
<comment type="similarity">
    <text evidence="2">Belongs to the OmpP1/FadL family.</text>
</comment>
<dbReference type="Pfam" id="PF03349">
    <property type="entry name" value="Toluene_X"/>
    <property type="match status" value="1"/>
</dbReference>
<evidence type="ECO:0000256" key="8">
    <source>
        <dbReference type="SAM" id="SignalP"/>
    </source>
</evidence>
<keyword evidence="6" id="KW-0472">Membrane</keyword>
<feature type="chain" id="PRO_5011593069" evidence="8">
    <location>
        <begin position="21"/>
        <end position="376"/>
    </location>
</feature>
<dbReference type="Proteomes" id="UP000198703">
    <property type="component" value="Unassembled WGS sequence"/>
</dbReference>
<evidence type="ECO:0000256" key="7">
    <source>
        <dbReference type="ARBA" id="ARBA00023237"/>
    </source>
</evidence>
<keyword evidence="10" id="KW-1185">Reference proteome</keyword>
<reference evidence="9 10" key="1">
    <citation type="submission" date="2016-10" db="EMBL/GenBank/DDBJ databases">
        <authorList>
            <person name="de Groot N.N."/>
        </authorList>
    </citation>
    <scope>NUCLEOTIDE SEQUENCE [LARGE SCALE GENOMIC DNA]</scope>
    <source>
        <strain evidence="9 10">DSM 15345</strain>
    </source>
</reference>
<dbReference type="SUPFAM" id="SSF56935">
    <property type="entry name" value="Porins"/>
    <property type="match status" value="1"/>
</dbReference>
<evidence type="ECO:0000313" key="10">
    <source>
        <dbReference type="Proteomes" id="UP000198703"/>
    </source>
</evidence>
<evidence type="ECO:0000256" key="3">
    <source>
        <dbReference type="ARBA" id="ARBA00022452"/>
    </source>
</evidence>
<evidence type="ECO:0000256" key="4">
    <source>
        <dbReference type="ARBA" id="ARBA00022692"/>
    </source>
</evidence>
<dbReference type="PANTHER" id="PTHR35093:SF8">
    <property type="entry name" value="OUTER MEMBRANE PROTEIN NMB0088-RELATED"/>
    <property type="match status" value="1"/>
</dbReference>
<evidence type="ECO:0000256" key="2">
    <source>
        <dbReference type="ARBA" id="ARBA00008163"/>
    </source>
</evidence>
<gene>
    <name evidence="9" type="ORF">SAMN05444370_1288</name>
</gene>
<sequence length="376" mass="40184">MNKIITSAIMVIALSAGAHAGGFERSDQSVAVLFKEGRYLEFAVRAGFPEVDGVATATSPTPGVESGNIAENFVDFYAAFKFDINERFSAAIVYDEPFATDIAYPTSGYFLSGANAELKIRELAGVLQYNLPSSMAVFGGGLSVYGGPRLSYTIANAEIPTSNGYSIDTDNQFGFGFLGGVAWERPELGMRVALTYNSEIKNDLDSTETLANGTVVNGETALDTPQSLTLEFQTGLNPKTLLFGSVRWVEWGDFTIKPPLFSSAAGNPPLAFFPDDTITYRLGLGRRLTEDFSIFGDVSYEPESGGQTGNLTPRDGFLSFGVGGTYDFEKVSVTLGARYALLGDADTVPAPGGPNVAQFRDNSAFFVGARLGFDLN</sequence>
<evidence type="ECO:0000256" key="1">
    <source>
        <dbReference type="ARBA" id="ARBA00004571"/>
    </source>
</evidence>
<keyword evidence="3" id="KW-1134">Transmembrane beta strand</keyword>